<dbReference type="SUPFAM" id="SSF54782">
    <property type="entry name" value="Porphobilinogen deaminase (hydroxymethylbilane synthase), C-terminal domain"/>
    <property type="match status" value="1"/>
</dbReference>
<keyword evidence="5 7" id="KW-0627">Porphyrin biosynthesis</keyword>
<dbReference type="AlphaFoldDB" id="A0A9X5FAM0"/>
<dbReference type="GO" id="GO:0006782">
    <property type="term" value="P:protoporphyrinogen IX biosynthetic process"/>
    <property type="evidence" value="ECO:0007669"/>
    <property type="project" value="UniProtKB-UniRule"/>
</dbReference>
<dbReference type="SUPFAM" id="SSF53850">
    <property type="entry name" value="Periplasmic binding protein-like II"/>
    <property type="match status" value="1"/>
</dbReference>
<keyword evidence="11" id="KW-1185">Reference proteome</keyword>
<evidence type="ECO:0000313" key="10">
    <source>
        <dbReference type="EMBL" id="NKX92906.1"/>
    </source>
</evidence>
<dbReference type="FunFam" id="3.40.190.10:FF:000005">
    <property type="entry name" value="Porphobilinogen deaminase"/>
    <property type="match status" value="1"/>
</dbReference>
<dbReference type="PROSITE" id="PS00533">
    <property type="entry name" value="PORPHOBILINOGEN_DEAM"/>
    <property type="match status" value="1"/>
</dbReference>
<comment type="catalytic activity">
    <reaction evidence="6 7">
        <text>4 porphobilinogen + H2O = hydroxymethylbilane + 4 NH4(+)</text>
        <dbReference type="Rhea" id="RHEA:13185"/>
        <dbReference type="ChEBI" id="CHEBI:15377"/>
        <dbReference type="ChEBI" id="CHEBI:28938"/>
        <dbReference type="ChEBI" id="CHEBI:57845"/>
        <dbReference type="ChEBI" id="CHEBI:58126"/>
        <dbReference type="EC" id="2.5.1.61"/>
    </reaction>
</comment>
<dbReference type="EMBL" id="JAAXOW010000001">
    <property type="protein sequence ID" value="NKX92906.1"/>
    <property type="molecule type" value="Genomic_DNA"/>
</dbReference>
<dbReference type="EC" id="2.5.1.61" evidence="7"/>
<proteinExistence type="inferred from homology"/>
<dbReference type="PRINTS" id="PR00151">
    <property type="entry name" value="PORPHBDMNASE"/>
</dbReference>
<dbReference type="PANTHER" id="PTHR11557">
    <property type="entry name" value="PORPHOBILINOGEN DEAMINASE"/>
    <property type="match status" value="1"/>
</dbReference>
<protein>
    <recommendedName>
        <fullName evidence="7">Porphobilinogen deaminase</fullName>
        <shortName evidence="7">PBG</shortName>
        <ecNumber evidence="7">2.5.1.61</ecNumber>
    </recommendedName>
    <alternativeName>
        <fullName evidence="7">Hydroxymethylbilane synthase</fullName>
        <shortName evidence="7">HMBS</shortName>
    </alternativeName>
    <alternativeName>
        <fullName evidence="7">Pre-uroporphyrinogen synthase</fullName>
    </alternativeName>
</protein>
<accession>A0A9X5FAM0</accession>
<dbReference type="NCBIfam" id="TIGR00212">
    <property type="entry name" value="hemC"/>
    <property type="match status" value="1"/>
</dbReference>
<dbReference type="GO" id="GO:0004418">
    <property type="term" value="F:hydroxymethylbilane synthase activity"/>
    <property type="evidence" value="ECO:0007669"/>
    <property type="project" value="UniProtKB-UniRule"/>
</dbReference>
<comment type="function">
    <text evidence="1 7">Tetrapolymerization of the monopyrrole PBG into the hydroxymethylbilane pre-uroporphyrinogen in several discrete steps.</text>
</comment>
<dbReference type="PANTHER" id="PTHR11557:SF0">
    <property type="entry name" value="PORPHOBILINOGEN DEAMINASE"/>
    <property type="match status" value="1"/>
</dbReference>
<evidence type="ECO:0000256" key="6">
    <source>
        <dbReference type="ARBA" id="ARBA00048169"/>
    </source>
</evidence>
<evidence type="ECO:0000256" key="5">
    <source>
        <dbReference type="ARBA" id="ARBA00023244"/>
    </source>
</evidence>
<dbReference type="HAMAP" id="MF_00260">
    <property type="entry name" value="Porphobil_deam"/>
    <property type="match status" value="1"/>
</dbReference>
<dbReference type="PIRSF" id="PIRSF001438">
    <property type="entry name" value="4pyrrol_synth_OHMeBilane_synth"/>
    <property type="match status" value="1"/>
</dbReference>
<dbReference type="InterPro" id="IPR022418">
    <property type="entry name" value="Porphobilinogen_deaminase_C"/>
</dbReference>
<sequence>MTATTVRIGTRASTLARTQTGHVADALTSAAAAAGTPVEVETVHVTTEGDRSRASLAQLGGTGVFVTALRDALLADTCDLAVHSLKDLPTAAAPGLEITAMPERVTPLDALCARDGLHLAGLPRGARVGTGSPRRKAQLLAARPDLEVVDIRGNVETRLARALGADADLHAVVLAAAGLARLGRSDVVSEVLAPDVMMPAPGQGVLAVEQRAGATVPGVAALDHLPTRLAATAERALLARLEAGCAAPVGALGTVSDDGRTLDLQVVVASLDGSRVLRHGAGTTLHAVDDDGPLTEDALGEALVLDVESAAALGVQLAEMLLEAGAADIAPLR</sequence>
<name>A0A9X5FAM0_9MICO</name>
<evidence type="ECO:0000256" key="4">
    <source>
        <dbReference type="ARBA" id="ARBA00022679"/>
    </source>
</evidence>
<dbReference type="Proteomes" id="UP000774283">
    <property type="component" value="Unassembled WGS sequence"/>
</dbReference>
<dbReference type="GO" id="GO:0005737">
    <property type="term" value="C:cytoplasm"/>
    <property type="evidence" value="ECO:0007669"/>
    <property type="project" value="UniProtKB-UniRule"/>
</dbReference>
<dbReference type="Gene3D" id="3.30.160.40">
    <property type="entry name" value="Porphobilinogen deaminase, C-terminal domain"/>
    <property type="match status" value="1"/>
</dbReference>
<evidence type="ECO:0000313" key="11">
    <source>
        <dbReference type="Proteomes" id="UP000774283"/>
    </source>
</evidence>
<comment type="miscellaneous">
    <text evidence="7">The porphobilinogen subunits are added to the dipyrromethane group.</text>
</comment>
<feature type="domain" description="Porphobilinogen deaminase N-terminal" evidence="8">
    <location>
        <begin position="6"/>
        <end position="213"/>
    </location>
</feature>
<feature type="modified residue" description="S-(dipyrrolylmethanemethyl)cysteine" evidence="7">
    <location>
        <position position="245"/>
    </location>
</feature>
<comment type="subunit">
    <text evidence="3 7">Monomer.</text>
</comment>
<dbReference type="InterPro" id="IPR022419">
    <property type="entry name" value="Porphobilin_deaminase_cofac_BS"/>
</dbReference>
<feature type="domain" description="Porphobilinogen deaminase C-terminal" evidence="9">
    <location>
        <begin position="229"/>
        <end position="322"/>
    </location>
</feature>
<organism evidence="10 11">
    <name type="scientific">Sanguibacter hominis ATCC BAA-789</name>
    <dbReference type="NCBI Taxonomy" id="1312740"/>
    <lineage>
        <taxon>Bacteria</taxon>
        <taxon>Bacillati</taxon>
        <taxon>Actinomycetota</taxon>
        <taxon>Actinomycetes</taxon>
        <taxon>Micrococcales</taxon>
        <taxon>Sanguibacteraceae</taxon>
        <taxon>Sanguibacter</taxon>
    </lineage>
</organism>
<evidence type="ECO:0000259" key="8">
    <source>
        <dbReference type="Pfam" id="PF01379"/>
    </source>
</evidence>
<keyword evidence="4 7" id="KW-0808">Transferase</keyword>
<evidence type="ECO:0000256" key="7">
    <source>
        <dbReference type="HAMAP-Rule" id="MF_00260"/>
    </source>
</evidence>
<dbReference type="InterPro" id="IPR000860">
    <property type="entry name" value="HemC"/>
</dbReference>
<reference evidence="10 11" key="1">
    <citation type="submission" date="2020-04" db="EMBL/GenBank/DDBJ databases">
        <title>MicrobeNet Type strains.</title>
        <authorList>
            <person name="Nicholson A.C."/>
        </authorList>
    </citation>
    <scope>NUCLEOTIDE SEQUENCE [LARGE SCALE GENOMIC DNA]</scope>
    <source>
        <strain evidence="10 11">ATCC BAA-789</strain>
    </source>
</reference>
<dbReference type="RefSeq" id="WP_168446888.1">
    <property type="nucleotide sequence ID" value="NZ_JAAXOW010000001.1"/>
</dbReference>
<evidence type="ECO:0000256" key="1">
    <source>
        <dbReference type="ARBA" id="ARBA00002869"/>
    </source>
</evidence>
<evidence type="ECO:0000256" key="2">
    <source>
        <dbReference type="ARBA" id="ARBA00005638"/>
    </source>
</evidence>
<comment type="similarity">
    <text evidence="2 7">Belongs to the HMBS family.</text>
</comment>
<dbReference type="Pfam" id="PF03900">
    <property type="entry name" value="Porphobil_deamC"/>
    <property type="match status" value="1"/>
</dbReference>
<comment type="cofactor">
    <cofactor evidence="7">
        <name>dipyrromethane</name>
        <dbReference type="ChEBI" id="CHEBI:60342"/>
    </cofactor>
    <text evidence="7">Binds 1 dipyrromethane group covalently.</text>
</comment>
<evidence type="ECO:0000259" key="9">
    <source>
        <dbReference type="Pfam" id="PF03900"/>
    </source>
</evidence>
<comment type="caution">
    <text evidence="10">The sequence shown here is derived from an EMBL/GenBank/DDBJ whole genome shotgun (WGS) entry which is preliminary data.</text>
</comment>
<evidence type="ECO:0000256" key="3">
    <source>
        <dbReference type="ARBA" id="ARBA00011245"/>
    </source>
</evidence>
<dbReference type="Pfam" id="PF01379">
    <property type="entry name" value="Porphobil_deam"/>
    <property type="match status" value="1"/>
</dbReference>
<dbReference type="InterPro" id="IPR022417">
    <property type="entry name" value="Porphobilin_deaminase_N"/>
</dbReference>
<gene>
    <name evidence="7 10" type="primary">hemC</name>
    <name evidence="10" type="ORF">HF995_06385</name>
</gene>
<dbReference type="Gene3D" id="3.40.190.10">
    <property type="entry name" value="Periplasmic binding protein-like II"/>
    <property type="match status" value="2"/>
</dbReference>
<dbReference type="InterPro" id="IPR036803">
    <property type="entry name" value="Porphobilinogen_deaminase_C_sf"/>
</dbReference>